<evidence type="ECO:0000313" key="3">
    <source>
        <dbReference type="EMBL" id="VFQ58739.1"/>
    </source>
</evidence>
<dbReference type="InterPro" id="IPR013103">
    <property type="entry name" value="RVT_2"/>
</dbReference>
<feature type="compositionally biased region" description="Gly residues" evidence="1">
    <location>
        <begin position="222"/>
        <end position="253"/>
    </location>
</feature>
<feature type="region of interest" description="Disordered" evidence="1">
    <location>
        <begin position="213"/>
        <end position="309"/>
    </location>
</feature>
<proteinExistence type="predicted"/>
<protein>
    <recommendedName>
        <fullName evidence="2">Reverse transcriptase Ty1/copia-type domain-containing protein</fullName>
    </recommendedName>
</protein>
<dbReference type="PANTHER" id="PTHR47481:SF10">
    <property type="entry name" value="COPIA-LIKE POLYPROTEIN_RETROTRANSPOSON"/>
    <property type="match status" value="1"/>
</dbReference>
<dbReference type="AlphaFoldDB" id="A0A484K7H2"/>
<dbReference type="OrthoDB" id="97058at2759"/>
<dbReference type="Pfam" id="PF14223">
    <property type="entry name" value="Retrotran_gag_2"/>
    <property type="match status" value="1"/>
</dbReference>
<dbReference type="PANTHER" id="PTHR47481">
    <property type="match status" value="1"/>
</dbReference>
<dbReference type="Proteomes" id="UP000595140">
    <property type="component" value="Unassembled WGS sequence"/>
</dbReference>
<feature type="compositionally biased region" description="Low complexity" evidence="1">
    <location>
        <begin position="254"/>
        <end position="265"/>
    </location>
</feature>
<dbReference type="Pfam" id="PF07727">
    <property type="entry name" value="RVT_2"/>
    <property type="match status" value="1"/>
</dbReference>
<name>A0A484K7H2_9ASTE</name>
<dbReference type="EMBL" id="OOIL02000001">
    <property type="protein sequence ID" value="VFQ58739.1"/>
    <property type="molecule type" value="Genomic_DNA"/>
</dbReference>
<feature type="compositionally biased region" description="Gly residues" evidence="1">
    <location>
        <begin position="266"/>
        <end position="281"/>
    </location>
</feature>
<evidence type="ECO:0000259" key="2">
    <source>
        <dbReference type="Pfam" id="PF07727"/>
    </source>
</evidence>
<evidence type="ECO:0000256" key="1">
    <source>
        <dbReference type="SAM" id="MobiDB-lite"/>
    </source>
</evidence>
<accession>A0A484K7H2</accession>
<feature type="domain" description="Reverse transcriptase Ty1/copia-type" evidence="2">
    <location>
        <begin position="315"/>
        <end position="364"/>
    </location>
</feature>
<sequence length="372" mass="40886">MAESEITSQSTTQKSPHLAFSVSNVKLHVLIQLSFSQPNYKKWSRLFLLLARRFTLHGYLDGSIVPTSKDDDEWYQLDTILQGWILSTITDEVSDLVLTSASSASALWKMIHDLFHDNKHARAMQLEHQFRTTVKGSTPMASYCQELRNIVDWLDDVDAPVSEHQLILQMLHGLPEDLQAQTSFLQFQDPMPSFLQVRSALLLLDRQRTPLASTSSTTLLAGHGGSSYAGGQHGGTGGRGSPHGSNSGGGGQFFGSNYGDGSSSGQRGGFGRGQGRGNGNRGRGRGRQNSGSRQRPPTDGHNFWNSPYPNPNPGLKAEFSMTDMGDLHFFLGINVHRTASGLFLHQTQFAHDILERAGMVSCRVTPRPPPWL</sequence>
<gene>
    <name evidence="3" type="ORF">CCAM_LOCUS515</name>
</gene>
<organism evidence="3 4">
    <name type="scientific">Cuscuta campestris</name>
    <dbReference type="NCBI Taxonomy" id="132261"/>
    <lineage>
        <taxon>Eukaryota</taxon>
        <taxon>Viridiplantae</taxon>
        <taxon>Streptophyta</taxon>
        <taxon>Embryophyta</taxon>
        <taxon>Tracheophyta</taxon>
        <taxon>Spermatophyta</taxon>
        <taxon>Magnoliopsida</taxon>
        <taxon>eudicotyledons</taxon>
        <taxon>Gunneridae</taxon>
        <taxon>Pentapetalae</taxon>
        <taxon>asterids</taxon>
        <taxon>lamiids</taxon>
        <taxon>Solanales</taxon>
        <taxon>Convolvulaceae</taxon>
        <taxon>Cuscuteae</taxon>
        <taxon>Cuscuta</taxon>
        <taxon>Cuscuta subgen. Grammica</taxon>
        <taxon>Cuscuta sect. Cleistogrammica</taxon>
    </lineage>
</organism>
<keyword evidence="4" id="KW-1185">Reference proteome</keyword>
<evidence type="ECO:0000313" key="4">
    <source>
        <dbReference type="Proteomes" id="UP000595140"/>
    </source>
</evidence>
<reference evidence="3 4" key="1">
    <citation type="submission" date="2018-04" db="EMBL/GenBank/DDBJ databases">
        <authorList>
            <person name="Vogel A."/>
        </authorList>
    </citation>
    <scope>NUCLEOTIDE SEQUENCE [LARGE SCALE GENOMIC DNA]</scope>
</reference>